<protein>
    <submittedName>
        <fullName evidence="3">Diguanylate cyclase phosphodiesterase domain-containing protein</fullName>
    </submittedName>
</protein>
<name>A0A0R2F9G2_9LACO</name>
<dbReference type="STRING" id="1423804.FD14_GL000429"/>
<feature type="transmembrane region" description="Helical" evidence="1">
    <location>
        <begin position="6"/>
        <end position="24"/>
    </location>
</feature>
<reference evidence="3 4" key="1">
    <citation type="journal article" date="2015" name="Genome Announc.">
        <title>Expanding the biotechnology potential of lactobacilli through comparative genomics of 213 strains and associated genera.</title>
        <authorList>
            <person name="Sun Z."/>
            <person name="Harris H.M."/>
            <person name="McCann A."/>
            <person name="Guo C."/>
            <person name="Argimon S."/>
            <person name="Zhang W."/>
            <person name="Yang X."/>
            <person name="Jeffery I.B."/>
            <person name="Cooney J.C."/>
            <person name="Kagawa T.F."/>
            <person name="Liu W."/>
            <person name="Song Y."/>
            <person name="Salvetti E."/>
            <person name="Wrobel A."/>
            <person name="Rasinkangas P."/>
            <person name="Parkhill J."/>
            <person name="Rea M.C."/>
            <person name="O'Sullivan O."/>
            <person name="Ritari J."/>
            <person name="Douillard F.P."/>
            <person name="Paul Ross R."/>
            <person name="Yang R."/>
            <person name="Briner A.E."/>
            <person name="Felis G.E."/>
            <person name="de Vos W.M."/>
            <person name="Barrangou R."/>
            <person name="Klaenhammer T.R."/>
            <person name="Caufield P.W."/>
            <person name="Cui Y."/>
            <person name="Zhang H."/>
            <person name="O'Toole P.W."/>
        </authorList>
    </citation>
    <scope>NUCLEOTIDE SEQUENCE [LARGE SCALE GENOMIC DNA]</scope>
    <source>
        <strain evidence="3 4">DSM 23365</strain>
    </source>
</reference>
<dbReference type="PATRIC" id="fig|1423804.4.peg.466"/>
<dbReference type="EMBL" id="AYZM01000079">
    <property type="protein sequence ID" value="KRN24961.1"/>
    <property type="molecule type" value="Genomic_DNA"/>
</dbReference>
<feature type="transmembrane region" description="Helical" evidence="1">
    <location>
        <begin position="36"/>
        <end position="53"/>
    </location>
</feature>
<dbReference type="InterPro" id="IPR000160">
    <property type="entry name" value="GGDEF_dom"/>
</dbReference>
<accession>A0A0R2F9G2</accession>
<dbReference type="SMART" id="SM00267">
    <property type="entry name" value="GGDEF"/>
    <property type="match status" value="1"/>
</dbReference>
<dbReference type="InterPro" id="IPR029787">
    <property type="entry name" value="Nucleotide_cyclase"/>
</dbReference>
<sequence>MSYFSSLIANVIVMLGAISIFVWLKEDTTNTWIRRHRNAIMVVGGILFMLFVQSESWTNAHLSTVMMGFHWTYLNLEMIALYNFTLQTRTRWQLLSTLGLTTMWFVYNTKTYTANAILFYALVIVVEIAIFAGSRKILHSGWLYFGGLWLLAASAFKLTTVIYAHQDLLSWVRQISALLILQLGCFLYGQSLLSKIASTERKARFDELTGIHNFATFNQDLEQLFDDFKQNGHAYAIYCMDIDWFKRINDTYGHVAGNDVLRAVAQCLSREVESVEYEAVVYRTGGEEFTVILKNVITDPKRAAEVSLQLQRAVRKLRFDFAPEMEVHISIGQERVVPSDTSYLETYKRADKYLYTSKRSGRNRITVRGETLAEDI</sequence>
<dbReference type="InterPro" id="IPR050469">
    <property type="entry name" value="Diguanylate_Cyclase"/>
</dbReference>
<gene>
    <name evidence="3" type="ORF">FD14_GL000429</name>
</gene>
<feature type="transmembrane region" description="Helical" evidence="1">
    <location>
        <begin position="143"/>
        <end position="165"/>
    </location>
</feature>
<dbReference type="GO" id="GO:1902201">
    <property type="term" value="P:negative regulation of bacterial-type flagellum-dependent cell motility"/>
    <property type="evidence" value="ECO:0007669"/>
    <property type="project" value="TreeGrafter"/>
</dbReference>
<dbReference type="Proteomes" id="UP000051442">
    <property type="component" value="Unassembled WGS sequence"/>
</dbReference>
<keyword evidence="1" id="KW-0472">Membrane</keyword>
<dbReference type="Pfam" id="PF00990">
    <property type="entry name" value="GGDEF"/>
    <property type="match status" value="1"/>
</dbReference>
<evidence type="ECO:0000259" key="2">
    <source>
        <dbReference type="PROSITE" id="PS50887"/>
    </source>
</evidence>
<feature type="domain" description="GGDEF" evidence="2">
    <location>
        <begin position="233"/>
        <end position="370"/>
    </location>
</feature>
<proteinExistence type="predicted"/>
<dbReference type="PANTHER" id="PTHR45138">
    <property type="entry name" value="REGULATORY COMPONENTS OF SENSORY TRANSDUCTION SYSTEM"/>
    <property type="match status" value="1"/>
</dbReference>
<keyword evidence="1" id="KW-0812">Transmembrane</keyword>
<keyword evidence="1" id="KW-1133">Transmembrane helix</keyword>
<feature type="transmembrane region" description="Helical" evidence="1">
    <location>
        <begin position="65"/>
        <end position="84"/>
    </location>
</feature>
<feature type="transmembrane region" description="Helical" evidence="1">
    <location>
        <begin position="171"/>
        <end position="193"/>
    </location>
</feature>
<dbReference type="GO" id="GO:0043709">
    <property type="term" value="P:cell adhesion involved in single-species biofilm formation"/>
    <property type="evidence" value="ECO:0007669"/>
    <property type="project" value="TreeGrafter"/>
</dbReference>
<comment type="caution">
    <text evidence="3">The sequence shown here is derived from an EMBL/GenBank/DDBJ whole genome shotgun (WGS) entry which is preliminary data.</text>
</comment>
<dbReference type="SUPFAM" id="SSF55073">
    <property type="entry name" value="Nucleotide cyclase"/>
    <property type="match status" value="1"/>
</dbReference>
<dbReference type="InterPro" id="IPR043128">
    <property type="entry name" value="Rev_trsase/Diguanyl_cyclase"/>
</dbReference>
<dbReference type="PANTHER" id="PTHR45138:SF9">
    <property type="entry name" value="DIGUANYLATE CYCLASE DGCM-RELATED"/>
    <property type="match status" value="1"/>
</dbReference>
<dbReference type="PROSITE" id="PS50887">
    <property type="entry name" value="GGDEF"/>
    <property type="match status" value="1"/>
</dbReference>
<feature type="transmembrane region" description="Helical" evidence="1">
    <location>
        <begin position="113"/>
        <end position="131"/>
    </location>
</feature>
<dbReference type="AlphaFoldDB" id="A0A0R2F9G2"/>
<organism evidence="3 4">
    <name type="scientific">Secundilactobacillus similis DSM 23365 = JCM 2765</name>
    <dbReference type="NCBI Taxonomy" id="1423804"/>
    <lineage>
        <taxon>Bacteria</taxon>
        <taxon>Bacillati</taxon>
        <taxon>Bacillota</taxon>
        <taxon>Bacilli</taxon>
        <taxon>Lactobacillales</taxon>
        <taxon>Lactobacillaceae</taxon>
        <taxon>Secundilactobacillus</taxon>
    </lineage>
</organism>
<dbReference type="FunFam" id="3.30.70.270:FF:000001">
    <property type="entry name" value="Diguanylate cyclase domain protein"/>
    <property type="match status" value="1"/>
</dbReference>
<evidence type="ECO:0000313" key="4">
    <source>
        <dbReference type="Proteomes" id="UP000051442"/>
    </source>
</evidence>
<dbReference type="NCBIfam" id="TIGR00254">
    <property type="entry name" value="GGDEF"/>
    <property type="match status" value="1"/>
</dbReference>
<evidence type="ECO:0000313" key="3">
    <source>
        <dbReference type="EMBL" id="KRN24961.1"/>
    </source>
</evidence>
<dbReference type="GO" id="GO:0005886">
    <property type="term" value="C:plasma membrane"/>
    <property type="evidence" value="ECO:0007669"/>
    <property type="project" value="TreeGrafter"/>
</dbReference>
<keyword evidence="4" id="KW-1185">Reference proteome</keyword>
<dbReference type="Gene3D" id="3.30.70.270">
    <property type="match status" value="1"/>
</dbReference>
<dbReference type="GO" id="GO:0052621">
    <property type="term" value="F:diguanylate cyclase activity"/>
    <property type="evidence" value="ECO:0007669"/>
    <property type="project" value="TreeGrafter"/>
</dbReference>
<evidence type="ECO:0000256" key="1">
    <source>
        <dbReference type="SAM" id="Phobius"/>
    </source>
</evidence>
<dbReference type="CDD" id="cd01949">
    <property type="entry name" value="GGDEF"/>
    <property type="match status" value="1"/>
</dbReference>